<keyword evidence="3" id="KW-1185">Reference proteome</keyword>
<dbReference type="EMBL" id="CDMY01000802">
    <property type="protein sequence ID" value="CEM34035.1"/>
    <property type="molecule type" value="Genomic_DNA"/>
</dbReference>
<sequence length="146" mass="15870">MTGLVFIIRKDLYVFGAFISAGLLLSDALTIAACTTVMWHFSLAGHFATPTKIDFTRVQQSVWVAGSQERAYSASMSIGGCLWLGLGCRDHGGKTAADIRSCRQYISHFSMPGSYTGVRDRLGDAVLGGSRAFMADEIEVLHLMEQ</sequence>
<keyword evidence="1" id="KW-1133">Transmembrane helix</keyword>
<protein>
    <submittedName>
        <fullName evidence="2">Uncharacterized protein</fullName>
    </submittedName>
</protein>
<organism evidence="2 3">
    <name type="scientific">Vitrella brassicaformis (strain CCMP3155)</name>
    <dbReference type="NCBI Taxonomy" id="1169540"/>
    <lineage>
        <taxon>Eukaryota</taxon>
        <taxon>Sar</taxon>
        <taxon>Alveolata</taxon>
        <taxon>Colpodellida</taxon>
        <taxon>Vitrellaceae</taxon>
        <taxon>Vitrella</taxon>
    </lineage>
</organism>
<feature type="transmembrane region" description="Helical" evidence="1">
    <location>
        <begin position="12"/>
        <end position="41"/>
    </location>
</feature>
<dbReference type="VEuPathDB" id="CryptoDB:Vbra_10277"/>
<evidence type="ECO:0000313" key="2">
    <source>
        <dbReference type="EMBL" id="CEM34035.1"/>
    </source>
</evidence>
<dbReference type="InParanoid" id="A0A0G4GTI5"/>
<keyword evidence="1" id="KW-0812">Transmembrane</keyword>
<dbReference type="Proteomes" id="UP000041254">
    <property type="component" value="Unassembled WGS sequence"/>
</dbReference>
<evidence type="ECO:0000256" key="1">
    <source>
        <dbReference type="SAM" id="Phobius"/>
    </source>
</evidence>
<dbReference type="PhylomeDB" id="A0A0G4GTI5"/>
<proteinExistence type="predicted"/>
<evidence type="ECO:0000313" key="3">
    <source>
        <dbReference type="Proteomes" id="UP000041254"/>
    </source>
</evidence>
<dbReference type="AlphaFoldDB" id="A0A0G4GTI5"/>
<keyword evidence="1" id="KW-0472">Membrane</keyword>
<name>A0A0G4GTI5_VITBC</name>
<accession>A0A0G4GTI5</accession>
<reference evidence="2 3" key="1">
    <citation type="submission" date="2014-11" db="EMBL/GenBank/DDBJ databases">
        <authorList>
            <person name="Zhu J."/>
            <person name="Qi W."/>
            <person name="Song R."/>
        </authorList>
    </citation>
    <scope>NUCLEOTIDE SEQUENCE [LARGE SCALE GENOMIC DNA]</scope>
</reference>
<gene>
    <name evidence="2" type="ORF">Vbra_10277</name>
</gene>